<keyword evidence="1" id="KW-0472">Membrane</keyword>
<protein>
    <recommendedName>
        <fullName evidence="4">DUF3810 domain-containing protein</fullName>
    </recommendedName>
</protein>
<dbReference type="AlphaFoldDB" id="A0A1M5Y513"/>
<feature type="transmembrane region" description="Helical" evidence="1">
    <location>
        <begin position="111"/>
        <end position="130"/>
    </location>
</feature>
<dbReference type="OrthoDB" id="1048788at2"/>
<evidence type="ECO:0008006" key="4">
    <source>
        <dbReference type="Google" id="ProtNLM"/>
    </source>
</evidence>
<name>A0A1M5Y513_9FIRM</name>
<organism evidence="2 3">
    <name type="scientific">Sporobacter termitidis DSM 10068</name>
    <dbReference type="NCBI Taxonomy" id="1123282"/>
    <lineage>
        <taxon>Bacteria</taxon>
        <taxon>Bacillati</taxon>
        <taxon>Bacillota</taxon>
        <taxon>Clostridia</taxon>
        <taxon>Eubacteriales</taxon>
        <taxon>Oscillospiraceae</taxon>
        <taxon>Sporobacter</taxon>
    </lineage>
</organism>
<sequence length="376" mass="41143">MTQKTAKASTAEKSGSTVWLFILIAAVPILLIALYYISNGRKDVMDWVGANIAAPYRDAAGYITSFGPFRYFSLAEILISLLVLWVLFHIVKTIILLVIRPHRLYVLGRRVFTLAVVALYIFAAYTWLWGEGYHSTDLAEKTGLDPSGVTTAQLINVTELFAGKASALSTEVERDAEGHFSENKDYYFELSKGVYTNIANQFPALSGPAFTPKAMIYSKLMSVTGFTGVYIALTGETNINVDAPAALIPATIAHEMAHQRGVNSEEEANFSGIAACITSNITVYEYSGYLMGLMYLTDALNKADPEACDRITATLHQNVRTDWKDNSDYWEKFQSPAATAVSAIYDGYLKSNGVTLGVQSYGACVDMLAAWLGNAN</sequence>
<dbReference type="Proteomes" id="UP000183995">
    <property type="component" value="Unassembled WGS sequence"/>
</dbReference>
<dbReference type="RefSeq" id="WP_073078900.1">
    <property type="nucleotide sequence ID" value="NZ_FQXV01000007.1"/>
</dbReference>
<dbReference type="Pfam" id="PF12725">
    <property type="entry name" value="DUF3810"/>
    <property type="match status" value="1"/>
</dbReference>
<keyword evidence="1" id="KW-1133">Transmembrane helix</keyword>
<evidence type="ECO:0000313" key="2">
    <source>
        <dbReference type="EMBL" id="SHI07137.1"/>
    </source>
</evidence>
<proteinExistence type="predicted"/>
<gene>
    <name evidence="2" type="ORF">SAMN02745823_02233</name>
</gene>
<dbReference type="InterPro" id="IPR024294">
    <property type="entry name" value="DUF3810"/>
</dbReference>
<reference evidence="2 3" key="1">
    <citation type="submission" date="2016-11" db="EMBL/GenBank/DDBJ databases">
        <authorList>
            <person name="Jaros S."/>
            <person name="Januszkiewicz K."/>
            <person name="Wedrychowicz H."/>
        </authorList>
    </citation>
    <scope>NUCLEOTIDE SEQUENCE [LARGE SCALE GENOMIC DNA]</scope>
    <source>
        <strain evidence="2 3">DSM 10068</strain>
    </source>
</reference>
<dbReference type="EMBL" id="FQXV01000007">
    <property type="protein sequence ID" value="SHI07137.1"/>
    <property type="molecule type" value="Genomic_DNA"/>
</dbReference>
<evidence type="ECO:0000256" key="1">
    <source>
        <dbReference type="SAM" id="Phobius"/>
    </source>
</evidence>
<feature type="transmembrane region" description="Helical" evidence="1">
    <location>
        <begin position="18"/>
        <end position="37"/>
    </location>
</feature>
<feature type="transmembrane region" description="Helical" evidence="1">
    <location>
        <begin position="77"/>
        <end position="99"/>
    </location>
</feature>
<evidence type="ECO:0000313" key="3">
    <source>
        <dbReference type="Proteomes" id="UP000183995"/>
    </source>
</evidence>
<accession>A0A1M5Y513</accession>
<keyword evidence="1" id="KW-0812">Transmembrane</keyword>
<dbReference type="STRING" id="1123282.SAMN02745823_02233"/>
<keyword evidence="3" id="KW-1185">Reference proteome</keyword>